<feature type="chain" id="PRO_5008580218" evidence="1">
    <location>
        <begin position="18"/>
        <end position="156"/>
    </location>
</feature>
<dbReference type="EMBL" id="GEDC01027528">
    <property type="protein sequence ID" value="JAS09770.1"/>
    <property type="molecule type" value="Transcribed_RNA"/>
</dbReference>
<accession>A0A1B6C956</accession>
<feature type="signal peptide" evidence="1">
    <location>
        <begin position="1"/>
        <end position="17"/>
    </location>
</feature>
<name>A0A1B6C956_9HEMI</name>
<protein>
    <submittedName>
        <fullName evidence="2">Uncharacterized protein</fullName>
    </submittedName>
</protein>
<gene>
    <name evidence="2" type="ORF">g.44867</name>
</gene>
<feature type="non-terminal residue" evidence="2">
    <location>
        <position position="156"/>
    </location>
</feature>
<evidence type="ECO:0000256" key="1">
    <source>
        <dbReference type="SAM" id="SignalP"/>
    </source>
</evidence>
<sequence>MTERCFILLSAIIIVLSHDNIFDTMVFRIYDAACDATELVEAMLHYLRKPDAHPLVLYKKYREEITYERLRMKEILNYMKYSKCDTSDWRYKLGEDMLYALDNMTYDDKDTPQEKLVKAETLMRTMDIIKRELKSYANDSDRIERGEFFEYDASFN</sequence>
<dbReference type="AlphaFoldDB" id="A0A1B6C956"/>
<proteinExistence type="predicted"/>
<keyword evidence="1" id="KW-0732">Signal</keyword>
<reference evidence="2" key="1">
    <citation type="submission" date="2015-12" db="EMBL/GenBank/DDBJ databases">
        <title>De novo transcriptome assembly of four potential Pierce s Disease insect vectors from Arizona vineyards.</title>
        <authorList>
            <person name="Tassone E.E."/>
        </authorList>
    </citation>
    <scope>NUCLEOTIDE SEQUENCE</scope>
</reference>
<evidence type="ECO:0000313" key="2">
    <source>
        <dbReference type="EMBL" id="JAS09770.1"/>
    </source>
</evidence>
<organism evidence="2">
    <name type="scientific">Clastoptera arizonana</name>
    <name type="common">Arizona spittle bug</name>
    <dbReference type="NCBI Taxonomy" id="38151"/>
    <lineage>
        <taxon>Eukaryota</taxon>
        <taxon>Metazoa</taxon>
        <taxon>Ecdysozoa</taxon>
        <taxon>Arthropoda</taxon>
        <taxon>Hexapoda</taxon>
        <taxon>Insecta</taxon>
        <taxon>Pterygota</taxon>
        <taxon>Neoptera</taxon>
        <taxon>Paraneoptera</taxon>
        <taxon>Hemiptera</taxon>
        <taxon>Auchenorrhyncha</taxon>
        <taxon>Cercopoidea</taxon>
        <taxon>Clastopteridae</taxon>
        <taxon>Clastoptera</taxon>
    </lineage>
</organism>